<dbReference type="PRINTS" id="PR00364">
    <property type="entry name" value="DISEASERSIST"/>
</dbReference>
<dbReference type="InterPro" id="IPR038005">
    <property type="entry name" value="RX-like_CC"/>
</dbReference>
<proteinExistence type="inferred from homology"/>
<dbReference type="InterPro" id="IPR002182">
    <property type="entry name" value="NB-ARC"/>
</dbReference>
<dbReference type="GO" id="GO:0098542">
    <property type="term" value="P:defense response to other organism"/>
    <property type="evidence" value="ECO:0000318"/>
    <property type="project" value="GO_Central"/>
</dbReference>
<dbReference type="InterPro" id="IPR042197">
    <property type="entry name" value="Apaf_helical"/>
</dbReference>
<keyword evidence="2" id="KW-0433">Leucine-rich repeat</keyword>
<dbReference type="GO" id="GO:0009626">
    <property type="term" value="P:plant-type hypersensitive response"/>
    <property type="evidence" value="ECO:0007669"/>
    <property type="project" value="UniProtKB-ARBA"/>
</dbReference>
<dbReference type="GO" id="GO:0002758">
    <property type="term" value="P:innate immune response-activating signaling pathway"/>
    <property type="evidence" value="ECO:0007669"/>
    <property type="project" value="UniProtKB-ARBA"/>
</dbReference>
<feature type="domain" description="NB-ARC" evidence="7">
    <location>
        <begin position="191"/>
        <end position="350"/>
    </location>
</feature>
<dbReference type="InterPro" id="IPR032675">
    <property type="entry name" value="LRR_dom_sf"/>
</dbReference>
<dbReference type="eggNOG" id="KOG4658">
    <property type="taxonomic scope" value="Eukaryota"/>
</dbReference>
<dbReference type="InterPro" id="IPR027417">
    <property type="entry name" value="P-loop_NTPase"/>
</dbReference>
<evidence type="ECO:0000259" key="7">
    <source>
        <dbReference type="Pfam" id="PF00931"/>
    </source>
</evidence>
<dbReference type="Gene3D" id="3.40.50.300">
    <property type="entry name" value="P-loop containing nucleotide triphosphate hydrolases"/>
    <property type="match status" value="1"/>
</dbReference>
<dbReference type="Gene3D" id="1.20.5.4130">
    <property type="match status" value="1"/>
</dbReference>
<evidence type="ECO:0000256" key="1">
    <source>
        <dbReference type="ARBA" id="ARBA00008894"/>
    </source>
</evidence>
<reference evidence="11 12" key="1">
    <citation type="journal article" date="2010" name="Nature">
        <title>Genome sequencing and analysis of the model grass Brachypodium distachyon.</title>
        <authorList>
            <consortium name="International Brachypodium Initiative"/>
        </authorList>
    </citation>
    <scope>NUCLEOTIDE SEQUENCE [LARGE SCALE GENOMIC DNA]</scope>
    <source>
        <strain evidence="11">Bd21</strain>
        <strain evidence="12">cv. Bd21</strain>
    </source>
</reference>
<accession>I1IM23</accession>
<gene>
    <name evidence="12" type="primary">LOC100837313</name>
    <name evidence="11" type="ORF">BRADI_4g20527v3</name>
</gene>
<dbReference type="Gramene" id="KQJ88680">
    <property type="protein sequence ID" value="KQJ88680"/>
    <property type="gene ID" value="BRADI_4g20527v3"/>
</dbReference>
<dbReference type="EnsemblPlants" id="PNT63733">
    <property type="protein sequence ID" value="PNT63733"/>
    <property type="gene ID" value="BRADI_4g20527v3"/>
</dbReference>
<dbReference type="CDD" id="cd14798">
    <property type="entry name" value="RX-CC_like"/>
    <property type="match status" value="1"/>
</dbReference>
<dbReference type="InterPro" id="IPR055414">
    <property type="entry name" value="LRR_R13L4/SHOC2-like"/>
</dbReference>
<dbReference type="EMBL" id="CM000883">
    <property type="protein sequence ID" value="PNT63735.1"/>
    <property type="molecule type" value="Genomic_DNA"/>
</dbReference>
<dbReference type="GeneID" id="100837313"/>
<dbReference type="HOGENOM" id="CLU_000837_25_0_1"/>
<protein>
    <submittedName>
        <fullName evidence="11 12">Uncharacterized protein</fullName>
    </submittedName>
</protein>
<dbReference type="RefSeq" id="XP_010237767.1">
    <property type="nucleotide sequence ID" value="XM_010239465.3"/>
</dbReference>
<dbReference type="FunFam" id="1.10.10.10:FF:000322">
    <property type="entry name" value="Probable disease resistance protein At1g63360"/>
    <property type="match status" value="1"/>
</dbReference>
<dbReference type="EnsemblPlants" id="PNT63731">
    <property type="protein sequence ID" value="PNT63731"/>
    <property type="gene ID" value="BRADI_4g20527v3"/>
</dbReference>
<dbReference type="GO" id="GO:0042742">
    <property type="term" value="P:defense response to bacterium"/>
    <property type="evidence" value="ECO:0007669"/>
    <property type="project" value="UniProtKB-ARBA"/>
</dbReference>
<dbReference type="Gramene" id="PNT63733">
    <property type="protein sequence ID" value="PNT63733"/>
    <property type="gene ID" value="BRADI_4g20527v3"/>
</dbReference>
<reference evidence="11" key="2">
    <citation type="submission" date="2017-06" db="EMBL/GenBank/DDBJ databases">
        <title>WGS assembly of Brachypodium distachyon.</title>
        <authorList>
            <consortium name="The International Brachypodium Initiative"/>
            <person name="Lucas S."/>
            <person name="Harmon-Smith M."/>
            <person name="Lail K."/>
            <person name="Tice H."/>
            <person name="Grimwood J."/>
            <person name="Bruce D."/>
            <person name="Barry K."/>
            <person name="Shu S."/>
            <person name="Lindquist E."/>
            <person name="Wang M."/>
            <person name="Pitluck S."/>
            <person name="Vogel J.P."/>
            <person name="Garvin D.F."/>
            <person name="Mockler T.C."/>
            <person name="Schmutz J."/>
            <person name="Rokhsar D."/>
            <person name="Bevan M.W."/>
        </authorList>
    </citation>
    <scope>NUCLEOTIDE SEQUENCE</scope>
    <source>
        <strain evidence="11">Bd21</strain>
    </source>
</reference>
<dbReference type="Gene3D" id="3.80.10.10">
    <property type="entry name" value="Ribonuclease Inhibitor"/>
    <property type="match status" value="1"/>
</dbReference>
<dbReference type="EnsemblPlants" id="PNT63734">
    <property type="protein sequence ID" value="PNT63734"/>
    <property type="gene ID" value="BRADI_4g20527v3"/>
</dbReference>
<dbReference type="EnsemblPlants" id="PNT63735">
    <property type="protein sequence ID" value="PNT63735"/>
    <property type="gene ID" value="BRADI_4g20527v3"/>
</dbReference>
<dbReference type="FunFam" id="3.40.50.300:FF:001091">
    <property type="entry name" value="Probable disease resistance protein At1g61300"/>
    <property type="match status" value="1"/>
</dbReference>
<dbReference type="EnsemblPlants" id="KQJ88680">
    <property type="protein sequence ID" value="KQJ88680"/>
    <property type="gene ID" value="BRADI_4g20527v3"/>
</dbReference>
<dbReference type="EMBL" id="CM000883">
    <property type="protein sequence ID" value="PNT63734.1"/>
    <property type="molecule type" value="Genomic_DNA"/>
</dbReference>
<dbReference type="PANTHER" id="PTHR23155:SF912">
    <property type="entry name" value="NB-ARC DOMAIN CONTAINING PROTEIN, EXPRESSED"/>
    <property type="match status" value="1"/>
</dbReference>
<evidence type="ECO:0000256" key="5">
    <source>
        <dbReference type="ARBA" id="ARBA00022821"/>
    </source>
</evidence>
<evidence type="ECO:0000259" key="9">
    <source>
        <dbReference type="Pfam" id="PF23559"/>
    </source>
</evidence>
<dbReference type="KEGG" id="bdi:100837313"/>
<dbReference type="InterPro" id="IPR044974">
    <property type="entry name" value="Disease_R_plants"/>
</dbReference>
<evidence type="ECO:0000256" key="3">
    <source>
        <dbReference type="ARBA" id="ARBA00022737"/>
    </source>
</evidence>
<keyword evidence="4" id="KW-0547">Nucleotide-binding</keyword>
<dbReference type="AlphaFoldDB" id="I1IM23"/>
<dbReference type="SUPFAM" id="SSF52058">
    <property type="entry name" value="L domain-like"/>
    <property type="match status" value="1"/>
</dbReference>
<keyword evidence="3" id="KW-0677">Repeat</keyword>
<feature type="domain" description="Disease resistance R13L4/SHOC-2-like LRR" evidence="10">
    <location>
        <begin position="557"/>
        <end position="920"/>
    </location>
</feature>
<keyword evidence="5" id="KW-0611">Plant defense</keyword>
<sequence>MASALVSAFTGSMDSLLRKLSTMLEREYAKNRRIEKDLFFLRNELSSMKAVIQKYAMQNDPDLQVKAWMKEVRELAYDIEDTIDDFMVQDEENPDEPTGIKAFVINNIRKLKELFSRCNIAEEIAELKSQVVEVSDRRKRYKLDESISMASDVAVDPRLPAIYAEVGGIVGIDGERDKIIKLLIEAEADGGSWQQLKVVSIVGFGGLGKTTLTYQVYQKIKGQFDCAAFVFVSQRPNVKRILLDILSELGTPGNMWDHERQLINMIREFLHDKRYLIVIDDIWSISAWEILKCVLPYNNSCSRIITTTRVVDVAVTCCSSFGVEGHIYRIKPLREDDSRRLFLKRIFHTEHSCPSHLEEVSNAILRKCGGLPLAILNIAGLLATKPSTKDEWELVLNSIGSALDNSNTLQGMREILLLSFYDLPHHLKTCLLYLSIYPEDYKIKTKDLKRRWISEGFIAEERGKRLDQVAQSYLNDLINRSMILPVSMGYDGSVQYCQVHDMVLNILISMSTEANFVTIIDGQKPFSLPKRIRRLSLQCNNSEDAVTQTALTKQSSLRSVSIFGFTKEVPNIVNFHALRVLDLSYCDWLKNNHIECIGSMLQLRYLVLYSRFISELPERIGKLEQLEIVDVRLCPIRALPDATIRLQKLVCLNVSVVTKLPEMIGNMQCLEELSHVVIPSYSIRLVQELRCLAKLRELVITVEEPIEMGSYGGQFREALVCSLCELGRQNLQDLSLGYKGNERFILDSLMVSCSALQHLRKFAITKPVSMVPKWMSTFASLKHLELYISRMAEIDIDILKELSTLLYLRLVFTGHAPNGKIVIGSQGFQSLKDFSLICFISGMWLVFAPGAMQKLQTYHLTFKLPEACSDGADFYFGLGHLSSLQHVNVIIVPVGSTNEDTTTAEAAIKSESDLRPNKPTTETGIWS</sequence>
<dbReference type="Proteomes" id="UP000008810">
    <property type="component" value="Chromosome 4"/>
</dbReference>
<evidence type="ECO:0000256" key="6">
    <source>
        <dbReference type="ARBA" id="ARBA00023054"/>
    </source>
</evidence>
<dbReference type="Pfam" id="PF23559">
    <property type="entry name" value="WHD_DRP"/>
    <property type="match status" value="1"/>
</dbReference>
<dbReference type="Gene3D" id="1.10.8.430">
    <property type="entry name" value="Helical domain of apoptotic protease-activating factors"/>
    <property type="match status" value="1"/>
</dbReference>
<evidence type="ECO:0000313" key="11">
    <source>
        <dbReference type="EMBL" id="KQJ88679.1"/>
    </source>
</evidence>
<dbReference type="Gene3D" id="1.10.10.10">
    <property type="entry name" value="Winged helix-like DNA-binding domain superfamily/Winged helix DNA-binding domain"/>
    <property type="match status" value="1"/>
</dbReference>
<dbReference type="InterPro" id="IPR058922">
    <property type="entry name" value="WHD_DRP"/>
</dbReference>
<dbReference type="SUPFAM" id="SSF52540">
    <property type="entry name" value="P-loop containing nucleoside triphosphate hydrolases"/>
    <property type="match status" value="1"/>
</dbReference>
<evidence type="ECO:0000256" key="4">
    <source>
        <dbReference type="ARBA" id="ARBA00022741"/>
    </source>
</evidence>
<dbReference type="EMBL" id="CM000883">
    <property type="protein sequence ID" value="KQJ88679.1"/>
    <property type="molecule type" value="Genomic_DNA"/>
</dbReference>
<dbReference type="EMBL" id="CM000883">
    <property type="protein sequence ID" value="PNT63731.1"/>
    <property type="molecule type" value="Genomic_DNA"/>
</dbReference>
<dbReference type="EnsemblPlants" id="PNT63732">
    <property type="protein sequence ID" value="PNT63732"/>
    <property type="gene ID" value="BRADI_4g20527v3"/>
</dbReference>
<dbReference type="Gramene" id="PNT63735">
    <property type="protein sequence ID" value="PNT63735"/>
    <property type="gene ID" value="BRADI_4g20527v3"/>
</dbReference>
<feature type="domain" description="Disease resistance protein winged helix" evidence="9">
    <location>
        <begin position="436"/>
        <end position="505"/>
    </location>
</feature>
<dbReference type="PANTHER" id="PTHR23155">
    <property type="entry name" value="DISEASE RESISTANCE PROTEIN RP"/>
    <property type="match status" value="1"/>
</dbReference>
<keyword evidence="6" id="KW-0175">Coiled coil</keyword>
<dbReference type="InterPro" id="IPR036388">
    <property type="entry name" value="WH-like_DNA-bd_sf"/>
</dbReference>
<dbReference type="InterPro" id="IPR041118">
    <property type="entry name" value="Rx_N"/>
</dbReference>
<keyword evidence="13" id="KW-1185">Reference proteome</keyword>
<dbReference type="EMBL" id="CM000883">
    <property type="protein sequence ID" value="PNT63732.1"/>
    <property type="molecule type" value="Genomic_DNA"/>
</dbReference>
<dbReference type="Pfam" id="PF23598">
    <property type="entry name" value="LRR_14"/>
    <property type="match status" value="1"/>
</dbReference>
<feature type="domain" description="Disease resistance N-terminal" evidence="8">
    <location>
        <begin position="13"/>
        <end position="97"/>
    </location>
</feature>
<dbReference type="Gramene" id="KQJ88679">
    <property type="protein sequence ID" value="KQJ88679"/>
    <property type="gene ID" value="BRADI_4g20527v3"/>
</dbReference>
<dbReference type="GO" id="GO:0043531">
    <property type="term" value="F:ADP binding"/>
    <property type="evidence" value="ECO:0007669"/>
    <property type="project" value="InterPro"/>
</dbReference>
<dbReference type="Pfam" id="PF00931">
    <property type="entry name" value="NB-ARC"/>
    <property type="match status" value="1"/>
</dbReference>
<dbReference type="Gramene" id="PNT63732">
    <property type="protein sequence ID" value="PNT63732"/>
    <property type="gene ID" value="BRADI_4g20527v3"/>
</dbReference>
<name>I1IM23_BRADI</name>
<evidence type="ECO:0000259" key="10">
    <source>
        <dbReference type="Pfam" id="PF23598"/>
    </source>
</evidence>
<evidence type="ECO:0000259" key="8">
    <source>
        <dbReference type="Pfam" id="PF18052"/>
    </source>
</evidence>
<organism evidence="12">
    <name type="scientific">Brachypodium distachyon</name>
    <name type="common">Purple false brome</name>
    <name type="synonym">Trachynia distachya</name>
    <dbReference type="NCBI Taxonomy" id="15368"/>
    <lineage>
        <taxon>Eukaryota</taxon>
        <taxon>Viridiplantae</taxon>
        <taxon>Streptophyta</taxon>
        <taxon>Embryophyta</taxon>
        <taxon>Tracheophyta</taxon>
        <taxon>Spermatophyta</taxon>
        <taxon>Magnoliopsida</taxon>
        <taxon>Liliopsida</taxon>
        <taxon>Poales</taxon>
        <taxon>Poaceae</taxon>
        <taxon>BOP clade</taxon>
        <taxon>Pooideae</taxon>
        <taxon>Stipodae</taxon>
        <taxon>Brachypodieae</taxon>
        <taxon>Brachypodium</taxon>
    </lineage>
</organism>
<evidence type="ECO:0000256" key="2">
    <source>
        <dbReference type="ARBA" id="ARBA00022614"/>
    </source>
</evidence>
<dbReference type="EnsemblPlants" id="KQJ88679">
    <property type="protein sequence ID" value="KQJ88679"/>
    <property type="gene ID" value="BRADI_4g20527v3"/>
</dbReference>
<dbReference type="OrthoDB" id="656806at2759"/>
<dbReference type="EMBL" id="CM000883">
    <property type="protein sequence ID" value="PNT63733.1"/>
    <property type="molecule type" value="Genomic_DNA"/>
</dbReference>
<evidence type="ECO:0000313" key="12">
    <source>
        <dbReference type="EnsemblPlants" id="PNT63731"/>
    </source>
</evidence>
<dbReference type="Pfam" id="PF18052">
    <property type="entry name" value="Rx_N"/>
    <property type="match status" value="1"/>
</dbReference>
<reference evidence="12" key="3">
    <citation type="submission" date="2018-08" db="UniProtKB">
        <authorList>
            <consortium name="EnsemblPlants"/>
        </authorList>
    </citation>
    <scope>IDENTIFICATION</scope>
    <source>
        <strain evidence="12">cv. Bd21</strain>
    </source>
</reference>
<dbReference type="EMBL" id="CM000883">
    <property type="protein sequence ID" value="KQJ88680.1"/>
    <property type="molecule type" value="Genomic_DNA"/>
</dbReference>
<evidence type="ECO:0000313" key="13">
    <source>
        <dbReference type="Proteomes" id="UP000008810"/>
    </source>
</evidence>
<comment type="similarity">
    <text evidence="1">Belongs to the disease resistance NB-LRR family.</text>
</comment>
<dbReference type="Gramene" id="PNT63734">
    <property type="protein sequence ID" value="PNT63734"/>
    <property type="gene ID" value="BRADI_4g20527v3"/>
</dbReference>
<dbReference type="OMA" id="CFIPGMW"/>
<dbReference type="Gramene" id="PNT63731">
    <property type="protein sequence ID" value="PNT63731"/>
    <property type="gene ID" value="BRADI_4g20527v3"/>
</dbReference>